<gene>
    <name evidence="2" type="ORF">TBIB3V08_LOCUS7416</name>
</gene>
<feature type="region of interest" description="Disordered" evidence="1">
    <location>
        <begin position="125"/>
        <end position="146"/>
    </location>
</feature>
<sequence>MEKRYKKMERRQNKIKKALCKEVEAEMAGKVCLLFGRHGGNGREQSQETSLQRQDKAKVGFVNASEETPDYAIPSILKLRKNLFLTFASWTYLMIEEMKKYKEKGKLRSIVELFDETYDINKEKKHRIRGRRKKDGSIGDSSEDSDNREVLNKMYEDWNNPYEVPARVRDGILATFEKKPYWYLDQNLDHKKCNFMVYRWINEFDVVIERETDPEDEFYREYHEHATGSFCSAHSDGGIFPESYESLVLEEVP</sequence>
<evidence type="ECO:0000256" key="1">
    <source>
        <dbReference type="SAM" id="MobiDB-lite"/>
    </source>
</evidence>
<feature type="compositionally biased region" description="Basic residues" evidence="1">
    <location>
        <begin position="125"/>
        <end position="134"/>
    </location>
</feature>
<name>A0A7R9F2Y9_9NEOP</name>
<evidence type="ECO:0000313" key="2">
    <source>
        <dbReference type="EMBL" id="CAD7445053.1"/>
    </source>
</evidence>
<reference evidence="2" key="1">
    <citation type="submission" date="2020-11" db="EMBL/GenBank/DDBJ databases">
        <authorList>
            <person name="Tran Van P."/>
        </authorList>
    </citation>
    <scope>NUCLEOTIDE SEQUENCE</scope>
</reference>
<organism evidence="2">
    <name type="scientific">Timema bartmani</name>
    <dbReference type="NCBI Taxonomy" id="61472"/>
    <lineage>
        <taxon>Eukaryota</taxon>
        <taxon>Metazoa</taxon>
        <taxon>Ecdysozoa</taxon>
        <taxon>Arthropoda</taxon>
        <taxon>Hexapoda</taxon>
        <taxon>Insecta</taxon>
        <taxon>Pterygota</taxon>
        <taxon>Neoptera</taxon>
        <taxon>Polyneoptera</taxon>
        <taxon>Phasmatodea</taxon>
        <taxon>Timematodea</taxon>
        <taxon>Timematoidea</taxon>
        <taxon>Timematidae</taxon>
        <taxon>Timema</taxon>
    </lineage>
</organism>
<protein>
    <submittedName>
        <fullName evidence="2">Uncharacterized protein</fullName>
    </submittedName>
</protein>
<accession>A0A7R9F2Y9</accession>
<proteinExistence type="predicted"/>
<dbReference type="EMBL" id="OD567055">
    <property type="protein sequence ID" value="CAD7445053.1"/>
    <property type="molecule type" value="Genomic_DNA"/>
</dbReference>
<dbReference type="AlphaFoldDB" id="A0A7R9F2Y9"/>